<keyword evidence="5 6" id="KW-0472">Membrane</keyword>
<name>A0A6J4TY27_9BACT</name>
<dbReference type="Pfam" id="PF02687">
    <property type="entry name" value="FtsX"/>
    <property type="match status" value="1"/>
</dbReference>
<feature type="transmembrane region" description="Helical" evidence="6">
    <location>
        <begin position="283"/>
        <end position="305"/>
    </location>
</feature>
<sequence length="389" mass="43465">MITKSIAQKYFGSNENGAQWNAIGKTIIYNAKHPLNVTGIVEDYPNNTDLPLNLIISWASFKAFEQRDFTNWEDIVGDAMHFLLLRKGTDPAKLERKFPEFDKKYKGDIVAAKFTEVLQPLKEMHYDERFGNLNGRTVSKETLRSLILIGVFILLIACIKFVNIATAQAVKRSREIGVRKVIGATRSALVRQFLFETCLLCAIATVLSIGLCYLLLPPLTSLLQLKLNFESFKNPNLLLFLISIIAVVSLMAGLYPSLILSGYKPILALKNKIVVPGTQRFTLLRGLIVLQFVIAQVLIIGTLVVPGQLDYFKSKPLGFDKTAIINIYFPPESKPESLQPLRNSLERIAGVRSVSFAPFAPSTRMLGGPPLNTNTGPRQTRIIIPRKYL</sequence>
<evidence type="ECO:0000256" key="4">
    <source>
        <dbReference type="ARBA" id="ARBA00022989"/>
    </source>
</evidence>
<evidence type="ECO:0000256" key="2">
    <source>
        <dbReference type="ARBA" id="ARBA00022475"/>
    </source>
</evidence>
<dbReference type="InterPro" id="IPR050250">
    <property type="entry name" value="Macrolide_Exporter_MacB"/>
</dbReference>
<keyword evidence="2" id="KW-1003">Cell membrane</keyword>
<keyword evidence="4 6" id="KW-1133">Transmembrane helix</keyword>
<protein>
    <recommendedName>
        <fullName evidence="7">ABC3 transporter permease C-terminal domain-containing protein</fullName>
    </recommendedName>
</protein>
<dbReference type="PANTHER" id="PTHR30572:SF18">
    <property type="entry name" value="ABC-TYPE MACROLIDE FAMILY EXPORT SYSTEM PERMEASE COMPONENT 2"/>
    <property type="match status" value="1"/>
</dbReference>
<reference evidence="8" key="1">
    <citation type="submission" date="2020-02" db="EMBL/GenBank/DDBJ databases">
        <authorList>
            <person name="Meier V. D."/>
        </authorList>
    </citation>
    <scope>NUCLEOTIDE SEQUENCE</scope>
    <source>
        <strain evidence="8">AVDCRST_MAG96</strain>
    </source>
</reference>
<dbReference type="EMBL" id="CADCVN010001507">
    <property type="protein sequence ID" value="CAA9535285.1"/>
    <property type="molecule type" value="Genomic_DNA"/>
</dbReference>
<evidence type="ECO:0000313" key="8">
    <source>
        <dbReference type="EMBL" id="CAA9535285.1"/>
    </source>
</evidence>
<comment type="subcellular location">
    <subcellularLocation>
        <location evidence="1">Cell membrane</location>
        <topology evidence="1">Multi-pass membrane protein</topology>
    </subcellularLocation>
</comment>
<dbReference type="AlphaFoldDB" id="A0A6J4TY27"/>
<evidence type="ECO:0000259" key="7">
    <source>
        <dbReference type="Pfam" id="PF02687"/>
    </source>
</evidence>
<dbReference type="GO" id="GO:0022857">
    <property type="term" value="F:transmembrane transporter activity"/>
    <property type="evidence" value="ECO:0007669"/>
    <property type="project" value="TreeGrafter"/>
</dbReference>
<evidence type="ECO:0000256" key="3">
    <source>
        <dbReference type="ARBA" id="ARBA00022692"/>
    </source>
</evidence>
<evidence type="ECO:0000256" key="1">
    <source>
        <dbReference type="ARBA" id="ARBA00004651"/>
    </source>
</evidence>
<feature type="transmembrane region" description="Helical" evidence="6">
    <location>
        <begin position="146"/>
        <end position="165"/>
    </location>
</feature>
<evidence type="ECO:0000256" key="5">
    <source>
        <dbReference type="ARBA" id="ARBA00023136"/>
    </source>
</evidence>
<accession>A0A6J4TY27</accession>
<gene>
    <name evidence="8" type="ORF">AVDCRST_MAG96-3854</name>
</gene>
<organism evidence="8">
    <name type="scientific">uncultured Segetibacter sp</name>
    <dbReference type="NCBI Taxonomy" id="481133"/>
    <lineage>
        <taxon>Bacteria</taxon>
        <taxon>Pseudomonadati</taxon>
        <taxon>Bacteroidota</taxon>
        <taxon>Chitinophagia</taxon>
        <taxon>Chitinophagales</taxon>
        <taxon>Chitinophagaceae</taxon>
        <taxon>Segetibacter</taxon>
        <taxon>environmental samples</taxon>
    </lineage>
</organism>
<dbReference type="GO" id="GO:0005886">
    <property type="term" value="C:plasma membrane"/>
    <property type="evidence" value="ECO:0007669"/>
    <property type="project" value="UniProtKB-SubCell"/>
</dbReference>
<proteinExistence type="predicted"/>
<dbReference type="PANTHER" id="PTHR30572">
    <property type="entry name" value="MEMBRANE COMPONENT OF TRANSPORTER-RELATED"/>
    <property type="match status" value="1"/>
</dbReference>
<evidence type="ECO:0000256" key="6">
    <source>
        <dbReference type="SAM" id="Phobius"/>
    </source>
</evidence>
<dbReference type="InterPro" id="IPR003838">
    <property type="entry name" value="ABC3_permease_C"/>
</dbReference>
<feature type="domain" description="ABC3 transporter permease C-terminal" evidence="7">
    <location>
        <begin position="148"/>
        <end position="262"/>
    </location>
</feature>
<feature type="transmembrane region" description="Helical" evidence="6">
    <location>
        <begin position="237"/>
        <end position="263"/>
    </location>
</feature>
<keyword evidence="3 6" id="KW-0812">Transmembrane</keyword>
<feature type="transmembrane region" description="Helical" evidence="6">
    <location>
        <begin position="193"/>
        <end position="216"/>
    </location>
</feature>